<dbReference type="InterPro" id="IPR002347">
    <property type="entry name" value="SDR_fam"/>
</dbReference>
<dbReference type="FunFam" id="3.40.50.720:FF:000084">
    <property type="entry name" value="Short-chain dehydrogenase reductase"/>
    <property type="match status" value="1"/>
</dbReference>
<dbReference type="SUPFAM" id="SSF51735">
    <property type="entry name" value="NAD(P)-binding Rossmann-fold domains"/>
    <property type="match status" value="1"/>
</dbReference>
<dbReference type="GO" id="GO:0048038">
    <property type="term" value="F:quinone binding"/>
    <property type="evidence" value="ECO:0007669"/>
    <property type="project" value="TreeGrafter"/>
</dbReference>
<dbReference type="InterPro" id="IPR020904">
    <property type="entry name" value="Sc_DH/Rdtase_CS"/>
</dbReference>
<comment type="similarity">
    <text evidence="1">Belongs to the short-chain dehydrogenases/reductases (SDR) family.</text>
</comment>
<name>A0A1I4E8F3_9RHOB</name>
<dbReference type="InterPro" id="IPR036291">
    <property type="entry name" value="NAD(P)-bd_dom_sf"/>
</dbReference>
<gene>
    <name evidence="2" type="ORF">SAMN04488036_10452</name>
</gene>
<proteinExistence type="inferred from homology"/>
<dbReference type="Gene3D" id="3.40.50.720">
    <property type="entry name" value="NAD(P)-binding Rossmann-like Domain"/>
    <property type="match status" value="1"/>
</dbReference>
<dbReference type="RefSeq" id="WP_093323673.1">
    <property type="nucleotide sequence ID" value="NZ_FOSZ01000004.1"/>
</dbReference>
<reference evidence="3" key="1">
    <citation type="submission" date="2016-10" db="EMBL/GenBank/DDBJ databases">
        <authorList>
            <person name="Varghese N."/>
            <person name="Submissions S."/>
        </authorList>
    </citation>
    <scope>NUCLEOTIDE SEQUENCE [LARGE SCALE GENOMIC DNA]</scope>
    <source>
        <strain evidence="3">DSM 28453</strain>
    </source>
</reference>
<protein>
    <submittedName>
        <fullName evidence="2">Meso-butanediol dehydrogenase / (S,S)-butanediol dehydrogenase / diacetyl reductase</fullName>
    </submittedName>
</protein>
<dbReference type="PRINTS" id="PR00080">
    <property type="entry name" value="SDRFAMILY"/>
</dbReference>
<sequence length="244" mass="25667">MTDWTSKVALVTGGRSGIGAAIADALAEKGVRVITAQRGEDSVHESIVADFLRPDTPKRVVEQVISKAGQLDMLVNNAGLMREGTAIEMSEKDFSDTLQLNLTAPFMLIKHALPHLIAAKGGIVNIGSIEGLGSNPRHSAYCASKAGIHAMTRGVAVDHGPDGVRCNAIAPGWIDTELNTAFIASLGDPEAFRAQIGGIHPVGRTGKPEEVATLARWLLSDEAAFVTGQVWTVDGGRTSKLSLP</sequence>
<dbReference type="CDD" id="cd05233">
    <property type="entry name" value="SDR_c"/>
    <property type="match status" value="1"/>
</dbReference>
<dbReference type="Proteomes" id="UP000198851">
    <property type="component" value="Unassembled WGS sequence"/>
</dbReference>
<dbReference type="Pfam" id="PF13561">
    <property type="entry name" value="adh_short_C2"/>
    <property type="match status" value="1"/>
</dbReference>
<dbReference type="OrthoDB" id="7745792at2"/>
<dbReference type="AlphaFoldDB" id="A0A1I4E8F3"/>
<dbReference type="PANTHER" id="PTHR42760:SF122">
    <property type="entry name" value="NAD(P)-BINDING PROTEIN"/>
    <property type="match status" value="1"/>
</dbReference>
<keyword evidence="3" id="KW-1185">Reference proteome</keyword>
<organism evidence="2 3">
    <name type="scientific">Shimia haliotis</name>
    <dbReference type="NCBI Taxonomy" id="1280847"/>
    <lineage>
        <taxon>Bacteria</taxon>
        <taxon>Pseudomonadati</taxon>
        <taxon>Pseudomonadota</taxon>
        <taxon>Alphaproteobacteria</taxon>
        <taxon>Rhodobacterales</taxon>
        <taxon>Roseobacteraceae</taxon>
    </lineage>
</organism>
<dbReference type="PANTHER" id="PTHR42760">
    <property type="entry name" value="SHORT-CHAIN DEHYDROGENASES/REDUCTASES FAMILY MEMBER"/>
    <property type="match status" value="1"/>
</dbReference>
<evidence type="ECO:0000256" key="1">
    <source>
        <dbReference type="ARBA" id="ARBA00006484"/>
    </source>
</evidence>
<dbReference type="PRINTS" id="PR00081">
    <property type="entry name" value="GDHRDH"/>
</dbReference>
<dbReference type="STRING" id="1280847.SAMN04488036_10452"/>
<dbReference type="EMBL" id="FOSZ01000004">
    <property type="protein sequence ID" value="SFL01200.1"/>
    <property type="molecule type" value="Genomic_DNA"/>
</dbReference>
<dbReference type="PROSITE" id="PS00061">
    <property type="entry name" value="ADH_SHORT"/>
    <property type="match status" value="1"/>
</dbReference>
<evidence type="ECO:0000313" key="3">
    <source>
        <dbReference type="Proteomes" id="UP000198851"/>
    </source>
</evidence>
<dbReference type="GO" id="GO:0006633">
    <property type="term" value="P:fatty acid biosynthetic process"/>
    <property type="evidence" value="ECO:0007669"/>
    <property type="project" value="TreeGrafter"/>
</dbReference>
<dbReference type="GO" id="GO:0016616">
    <property type="term" value="F:oxidoreductase activity, acting on the CH-OH group of donors, NAD or NADP as acceptor"/>
    <property type="evidence" value="ECO:0007669"/>
    <property type="project" value="TreeGrafter"/>
</dbReference>
<evidence type="ECO:0000313" key="2">
    <source>
        <dbReference type="EMBL" id="SFL01200.1"/>
    </source>
</evidence>
<accession>A0A1I4E8F3</accession>